<evidence type="ECO:0000313" key="2">
    <source>
        <dbReference type="WBParaSite" id="Gr19_v10_g6232.t1"/>
    </source>
</evidence>
<name>A0A914I011_GLORO</name>
<dbReference type="AlphaFoldDB" id="A0A914I011"/>
<reference evidence="2" key="1">
    <citation type="submission" date="2022-11" db="UniProtKB">
        <authorList>
            <consortium name="WormBaseParasite"/>
        </authorList>
    </citation>
    <scope>IDENTIFICATION</scope>
</reference>
<dbReference type="WBParaSite" id="Gr19_v10_g6232.t1">
    <property type="protein sequence ID" value="Gr19_v10_g6232.t1"/>
    <property type="gene ID" value="Gr19_v10_g6232"/>
</dbReference>
<dbReference type="Proteomes" id="UP000887572">
    <property type="component" value="Unplaced"/>
</dbReference>
<protein>
    <submittedName>
        <fullName evidence="2">Uncharacterized protein</fullName>
    </submittedName>
</protein>
<keyword evidence="1" id="KW-1185">Reference proteome</keyword>
<evidence type="ECO:0000313" key="1">
    <source>
        <dbReference type="Proteomes" id="UP000887572"/>
    </source>
</evidence>
<organism evidence="1 2">
    <name type="scientific">Globodera rostochiensis</name>
    <name type="common">Golden nematode worm</name>
    <name type="synonym">Heterodera rostochiensis</name>
    <dbReference type="NCBI Taxonomy" id="31243"/>
    <lineage>
        <taxon>Eukaryota</taxon>
        <taxon>Metazoa</taxon>
        <taxon>Ecdysozoa</taxon>
        <taxon>Nematoda</taxon>
        <taxon>Chromadorea</taxon>
        <taxon>Rhabditida</taxon>
        <taxon>Tylenchina</taxon>
        <taxon>Tylenchomorpha</taxon>
        <taxon>Tylenchoidea</taxon>
        <taxon>Heteroderidae</taxon>
        <taxon>Heteroderinae</taxon>
        <taxon>Globodera</taxon>
    </lineage>
</organism>
<sequence length="509" mass="59596">MTQFDDEAFAIIEQYQQLLMLKSPIPSSILVSINTNVIYFVLKEMLNTIIGTAQLVDNFSENLKLGRIVAENFDKKLKSEAEKRQQICLLHSFLAWLIRKNNLFTESGEVKEFLIVSGLLESDLTTIQSAKSDAWNKPNCENEKSFDFPTSENFATFSFAERNFYYENIFWADNINEQMFIEIILALRHAIHAIYENVDKKSKRKTNAVAGTIPLLYDGHQFKFLTKSNKNDMLVKVIRETLGKLNVLEQFISVDELHKHFHNASIREKMIDRKLCGHTDLERLSNRVSADLIVLMIDYFDTDKLGQEEMTLRSFMDWWWLYFRVMYESIIEHPEDAQKGSYVINILIQEIDKFLGNNKKLVAKKLNVWTAIEKAVAETELQWVESQNVPADPIEMIQKMHFNQLNLLKNDPEVWHQNVELYKEIELNKNFPEVVYEKAKSTTNDIFSEFCDDSILMTKYRKYVLNDFDAKSMDMLALGAYLNEIEHRVKLISDIERTDRIKIGRKNRI</sequence>
<proteinExistence type="predicted"/>
<accession>A0A914I011</accession>